<dbReference type="Proteomes" id="UP000289886">
    <property type="component" value="Unassembled WGS sequence"/>
</dbReference>
<reference evidence="2 3" key="1">
    <citation type="submission" date="2019-01" db="EMBL/GenBank/DDBJ databases">
        <title>Draft Genome and Complete Hox-Cluster Characterization of the Sterlet Sturgeon (Acipenser ruthenus).</title>
        <authorList>
            <person name="Wei Q."/>
        </authorList>
    </citation>
    <scope>NUCLEOTIDE SEQUENCE [LARGE SCALE GENOMIC DNA]</scope>
    <source>
        <strain evidence="2">WHYD16114868_AA</strain>
        <tissue evidence="2">Blood</tissue>
    </source>
</reference>
<feature type="region of interest" description="Disordered" evidence="1">
    <location>
        <begin position="34"/>
        <end position="66"/>
    </location>
</feature>
<accession>A0A444UUQ0</accession>
<proteinExistence type="predicted"/>
<protein>
    <submittedName>
        <fullName evidence="2">Uncharacterized protein</fullName>
    </submittedName>
</protein>
<comment type="caution">
    <text evidence="2">The sequence shown here is derived from an EMBL/GenBank/DDBJ whole genome shotgun (WGS) entry which is preliminary data.</text>
</comment>
<organism evidence="2 3">
    <name type="scientific">Acipenser ruthenus</name>
    <name type="common">Sterlet sturgeon</name>
    <dbReference type="NCBI Taxonomy" id="7906"/>
    <lineage>
        <taxon>Eukaryota</taxon>
        <taxon>Metazoa</taxon>
        <taxon>Chordata</taxon>
        <taxon>Craniata</taxon>
        <taxon>Vertebrata</taxon>
        <taxon>Euteleostomi</taxon>
        <taxon>Actinopterygii</taxon>
        <taxon>Chondrostei</taxon>
        <taxon>Acipenseriformes</taxon>
        <taxon>Acipenseridae</taxon>
        <taxon>Acipenser</taxon>
    </lineage>
</organism>
<gene>
    <name evidence="2" type="ORF">EOD39_20755</name>
</gene>
<name>A0A444UUQ0_ACIRT</name>
<feature type="compositionally biased region" description="Basic and acidic residues" evidence="1">
    <location>
        <begin position="41"/>
        <end position="51"/>
    </location>
</feature>
<evidence type="ECO:0000256" key="1">
    <source>
        <dbReference type="SAM" id="MobiDB-lite"/>
    </source>
</evidence>
<dbReference type="EMBL" id="SCEB01007602">
    <property type="protein sequence ID" value="RXM91847.1"/>
    <property type="molecule type" value="Genomic_DNA"/>
</dbReference>
<evidence type="ECO:0000313" key="2">
    <source>
        <dbReference type="EMBL" id="RXM91847.1"/>
    </source>
</evidence>
<dbReference type="AlphaFoldDB" id="A0A444UUQ0"/>
<sequence length="126" mass="14187">MLAIGLVPVTQEATESLDLPLEGDRYLHWGFEGTVTEPELPDPRGRRDREATAPAGGGRLNSRGRHRAVRDCIKLPQFQDHCRRPLPAAHVPSKGTRRVEGHCCEMVDMRERRERGPSRHFTAGSR</sequence>
<evidence type="ECO:0000313" key="3">
    <source>
        <dbReference type="Proteomes" id="UP000289886"/>
    </source>
</evidence>
<keyword evidence="3" id="KW-1185">Reference proteome</keyword>